<dbReference type="GO" id="GO:0031119">
    <property type="term" value="P:tRNA pseudouridine synthesis"/>
    <property type="evidence" value="ECO:0007669"/>
    <property type="project" value="UniProtKB-UniRule"/>
</dbReference>
<feature type="active site" description="Nucleophile" evidence="5">
    <location>
        <position position="38"/>
    </location>
</feature>
<evidence type="ECO:0000256" key="2">
    <source>
        <dbReference type="ARBA" id="ARBA00005642"/>
    </source>
</evidence>
<evidence type="ECO:0000313" key="9">
    <source>
        <dbReference type="Proteomes" id="UP000238916"/>
    </source>
</evidence>
<dbReference type="InterPro" id="IPR032819">
    <property type="entry name" value="TruB_C"/>
</dbReference>
<proteinExistence type="inferred from homology"/>
<feature type="domain" description="Pseudouridine synthase II N-terminal" evidence="6">
    <location>
        <begin position="23"/>
        <end position="173"/>
    </location>
</feature>
<dbReference type="SUPFAM" id="SSF55120">
    <property type="entry name" value="Pseudouridine synthase"/>
    <property type="match status" value="1"/>
</dbReference>
<dbReference type="FunFam" id="3.30.2350.10:FF:000011">
    <property type="entry name" value="tRNA pseudouridine synthase B"/>
    <property type="match status" value="1"/>
</dbReference>
<dbReference type="Pfam" id="PF16198">
    <property type="entry name" value="TruB_C_2"/>
    <property type="match status" value="1"/>
</dbReference>
<dbReference type="PANTHER" id="PTHR13767:SF2">
    <property type="entry name" value="PSEUDOURIDYLATE SYNTHASE TRUB1"/>
    <property type="match status" value="1"/>
</dbReference>
<dbReference type="Proteomes" id="UP000238916">
    <property type="component" value="Unassembled WGS sequence"/>
</dbReference>
<comment type="catalytic activity">
    <reaction evidence="1 5">
        <text>uridine(55) in tRNA = pseudouridine(55) in tRNA</text>
        <dbReference type="Rhea" id="RHEA:42532"/>
        <dbReference type="Rhea" id="RHEA-COMP:10101"/>
        <dbReference type="Rhea" id="RHEA-COMP:10102"/>
        <dbReference type="ChEBI" id="CHEBI:65314"/>
        <dbReference type="ChEBI" id="CHEBI:65315"/>
        <dbReference type="EC" id="5.4.99.25"/>
    </reaction>
</comment>
<dbReference type="CDD" id="cd02573">
    <property type="entry name" value="PseudoU_synth_EcTruB"/>
    <property type="match status" value="1"/>
</dbReference>
<dbReference type="GO" id="GO:1990481">
    <property type="term" value="P:mRNA pseudouridine synthesis"/>
    <property type="evidence" value="ECO:0007669"/>
    <property type="project" value="TreeGrafter"/>
</dbReference>
<dbReference type="NCBIfam" id="TIGR00431">
    <property type="entry name" value="TruB"/>
    <property type="match status" value="1"/>
</dbReference>
<dbReference type="GO" id="GO:0160148">
    <property type="term" value="F:tRNA pseudouridine(55) synthase activity"/>
    <property type="evidence" value="ECO:0007669"/>
    <property type="project" value="UniProtKB-EC"/>
</dbReference>
<dbReference type="GO" id="GO:0003723">
    <property type="term" value="F:RNA binding"/>
    <property type="evidence" value="ECO:0007669"/>
    <property type="project" value="InterPro"/>
</dbReference>
<dbReference type="PANTHER" id="PTHR13767">
    <property type="entry name" value="TRNA-PSEUDOURIDINE SYNTHASE"/>
    <property type="match status" value="1"/>
</dbReference>
<dbReference type="EC" id="5.4.99.25" evidence="5"/>
<dbReference type="AlphaFoldDB" id="A0A2U3LTQ5"/>
<evidence type="ECO:0000313" key="8">
    <source>
        <dbReference type="EMBL" id="SPF55238.1"/>
    </source>
</evidence>
<dbReference type="Pfam" id="PF01509">
    <property type="entry name" value="TruB_N"/>
    <property type="match status" value="1"/>
</dbReference>
<evidence type="ECO:0000256" key="3">
    <source>
        <dbReference type="ARBA" id="ARBA00022694"/>
    </source>
</evidence>
<keyword evidence="3 5" id="KW-0819">tRNA processing</keyword>
<dbReference type="InterPro" id="IPR020103">
    <property type="entry name" value="PsdUridine_synth_cat_dom_sf"/>
</dbReference>
<evidence type="ECO:0000256" key="1">
    <source>
        <dbReference type="ARBA" id="ARBA00000385"/>
    </source>
</evidence>
<evidence type="ECO:0000256" key="5">
    <source>
        <dbReference type="HAMAP-Rule" id="MF_01080"/>
    </source>
</evidence>
<reference evidence="9" key="1">
    <citation type="submission" date="2018-02" db="EMBL/GenBank/DDBJ databases">
        <authorList>
            <person name="Hausmann B."/>
        </authorList>
    </citation>
    <scope>NUCLEOTIDE SEQUENCE [LARGE SCALE GENOMIC DNA]</scope>
    <source>
        <strain evidence="9">Peat soil MAG SbF1</strain>
    </source>
</reference>
<dbReference type="OrthoDB" id="9802309at2"/>
<dbReference type="InterPro" id="IPR014780">
    <property type="entry name" value="tRNA_psdUridine_synth_TruB"/>
</dbReference>
<dbReference type="InterPro" id="IPR002501">
    <property type="entry name" value="PsdUridine_synth_N"/>
</dbReference>
<dbReference type="Gene3D" id="3.30.2350.10">
    <property type="entry name" value="Pseudouridine synthase"/>
    <property type="match status" value="1"/>
</dbReference>
<evidence type="ECO:0000256" key="4">
    <source>
        <dbReference type="ARBA" id="ARBA00023235"/>
    </source>
</evidence>
<dbReference type="HAMAP" id="MF_01080">
    <property type="entry name" value="TruB_bact"/>
    <property type="match status" value="1"/>
</dbReference>
<keyword evidence="4 5" id="KW-0413">Isomerase</keyword>
<protein>
    <recommendedName>
        <fullName evidence="5">tRNA pseudouridine synthase B</fullName>
        <ecNumber evidence="5">5.4.99.25</ecNumber>
    </recommendedName>
    <alternativeName>
        <fullName evidence="5">tRNA pseudouridine(55) synthase</fullName>
        <shortName evidence="5">Psi55 synthase</shortName>
    </alternativeName>
    <alternativeName>
        <fullName evidence="5">tRNA pseudouridylate synthase</fullName>
    </alternativeName>
    <alternativeName>
        <fullName evidence="5">tRNA-uridine isomerase</fullName>
    </alternativeName>
</protein>
<organism evidence="8 9">
    <name type="scientific">Candidatus Desulfosporosinus infrequens</name>
    <dbReference type="NCBI Taxonomy" id="2043169"/>
    <lineage>
        <taxon>Bacteria</taxon>
        <taxon>Bacillati</taxon>
        <taxon>Bacillota</taxon>
        <taxon>Clostridia</taxon>
        <taxon>Eubacteriales</taxon>
        <taxon>Desulfitobacteriaceae</taxon>
        <taxon>Desulfosporosinus</taxon>
    </lineage>
</organism>
<name>A0A2U3LTQ5_9FIRM</name>
<accession>A0A2U3LTQ5</accession>
<dbReference type="EMBL" id="OMOF01000790">
    <property type="protein sequence ID" value="SPF55238.1"/>
    <property type="molecule type" value="Genomic_DNA"/>
</dbReference>
<evidence type="ECO:0000259" key="7">
    <source>
        <dbReference type="Pfam" id="PF16198"/>
    </source>
</evidence>
<sequence>MEGIINVLKPPGMTSSDVVVRMRKVLKIKKIGHTGTLDPGVAGVLPLCVGKGTRLAEYITEQGKAYLAEVTFGITTDTQDAFGKVTQLVSAELRQNDLERVLSSFMGKIEQTPPMYSAVRKEGKHLYEYARQGIAIERTPREVSIYKLKLDKWYEEEFPRAILNIECSKGTYIRTLCHDLGQALGCGAHMSNLLRVRSGPFMIQNSWTLEEIEASAGESTYSFLLPLTAGIDLPRVFLSAVRANAFRHGLPTKRELVKTSPTDTEGNSPFVDRGSSFEAESGIRTTNHQPRTTSESYVQVIEDGELIGIGHWSEDSLFPHKVFV</sequence>
<comment type="function">
    <text evidence="5">Responsible for synthesis of pseudouridine from uracil-55 in the psi GC loop of transfer RNAs.</text>
</comment>
<evidence type="ECO:0000259" key="6">
    <source>
        <dbReference type="Pfam" id="PF01509"/>
    </source>
</evidence>
<comment type="similarity">
    <text evidence="2 5">Belongs to the pseudouridine synthase TruB family. Type 1 subfamily.</text>
</comment>
<feature type="domain" description="tRNA pseudouridylate synthase B C-terminal" evidence="7">
    <location>
        <begin position="174"/>
        <end position="216"/>
    </location>
</feature>
<gene>
    <name evidence="5 8" type="primary">truB</name>
    <name evidence="8" type="ORF">SBF1_810005</name>
</gene>